<keyword evidence="4" id="KW-0560">Oxidoreductase</keyword>
<feature type="domain" description="Pyridoxine 5'-phosphate oxidase dimerisation C-terminal" evidence="7">
    <location>
        <begin position="176"/>
        <end position="215"/>
    </location>
</feature>
<comment type="similarity">
    <text evidence="1">Belongs to the pyridoxamine 5'-phosphate oxidase family.</text>
</comment>
<evidence type="ECO:0000259" key="6">
    <source>
        <dbReference type="Pfam" id="PF01243"/>
    </source>
</evidence>
<keyword evidence="3 5" id="KW-0288">FMN</keyword>
<sequence>MDVRTWLAALPPLESSHLPPFDPANAPDDPAQLHRRWIADAAGRGLPAPHAVTLATAADRDVSARTVMLRDLSGGHWVFATDAASPKARQMARNPRAALTSFWPALGRQVRVTGAVRDLGEDAGARDFLARHPGSRAAVLTGEQSAPLDSLETYDRAYAEARDAVEKHPGRVPATWRCYAIAATTVEFWAARPSGGQIRLRYTLEQTWQRGLVWP</sequence>
<feature type="binding site" evidence="5">
    <location>
        <position position="109"/>
    </location>
    <ligand>
        <name>FMN</name>
        <dbReference type="ChEBI" id="CHEBI:58210"/>
    </ligand>
</feature>
<evidence type="ECO:0000256" key="2">
    <source>
        <dbReference type="ARBA" id="ARBA00022630"/>
    </source>
</evidence>
<evidence type="ECO:0000313" key="9">
    <source>
        <dbReference type="Proteomes" id="UP000593758"/>
    </source>
</evidence>
<feature type="binding site" evidence="5">
    <location>
        <position position="199"/>
    </location>
    <ligand>
        <name>FMN</name>
        <dbReference type="ChEBI" id="CHEBI:58210"/>
    </ligand>
</feature>
<dbReference type="InterPro" id="IPR011576">
    <property type="entry name" value="Pyridox_Oxase_N"/>
</dbReference>
<dbReference type="PIRSF" id="PIRSF000190">
    <property type="entry name" value="Pyd_amn-ph_oxd"/>
    <property type="match status" value="1"/>
</dbReference>
<evidence type="ECO:0000313" key="8">
    <source>
        <dbReference type="EMBL" id="QOR70295.1"/>
    </source>
</evidence>
<evidence type="ECO:0000259" key="7">
    <source>
        <dbReference type="Pfam" id="PF10590"/>
    </source>
</evidence>
<dbReference type="PANTHER" id="PTHR10851">
    <property type="entry name" value="PYRIDOXINE-5-PHOSPHATE OXIDASE"/>
    <property type="match status" value="1"/>
</dbReference>
<feature type="domain" description="Pyridoxamine 5'-phosphate oxidase N-terminal" evidence="6">
    <location>
        <begin position="44"/>
        <end position="137"/>
    </location>
</feature>
<dbReference type="Gene3D" id="2.30.110.10">
    <property type="entry name" value="Electron Transport, Fmn-binding Protein, Chain A"/>
    <property type="match status" value="1"/>
</dbReference>
<gene>
    <name evidence="8" type="ORF">IM660_17085</name>
</gene>
<reference evidence="8 9" key="1">
    <citation type="submission" date="2020-10" db="EMBL/GenBank/DDBJ databases">
        <title>Haloactinobacterium sp. RN3S43, a bacterium isolated from saline soil.</title>
        <authorList>
            <person name="Sun J.-Q."/>
        </authorList>
    </citation>
    <scope>NUCLEOTIDE SEQUENCE [LARGE SCALE GENOMIC DNA]</scope>
    <source>
        <strain evidence="8 9">RN3S43</strain>
    </source>
</reference>
<accession>A0A7M1SS25</accession>
<evidence type="ECO:0000256" key="3">
    <source>
        <dbReference type="ARBA" id="ARBA00022643"/>
    </source>
</evidence>
<dbReference type="GO" id="GO:0004733">
    <property type="term" value="F:pyridoxamine phosphate oxidase activity"/>
    <property type="evidence" value="ECO:0007669"/>
    <property type="project" value="InterPro"/>
</dbReference>
<dbReference type="Proteomes" id="UP000593758">
    <property type="component" value="Chromosome"/>
</dbReference>
<dbReference type="EMBL" id="CP063169">
    <property type="protein sequence ID" value="QOR70295.1"/>
    <property type="molecule type" value="Genomic_DNA"/>
</dbReference>
<proteinExistence type="inferred from homology"/>
<protein>
    <submittedName>
        <fullName evidence="8">Pyridoxamine 5'-phosphate oxidase family protein</fullName>
    </submittedName>
</protein>
<dbReference type="SUPFAM" id="SSF50475">
    <property type="entry name" value="FMN-binding split barrel"/>
    <property type="match status" value="1"/>
</dbReference>
<keyword evidence="2" id="KW-0285">Flavoprotein</keyword>
<evidence type="ECO:0000256" key="4">
    <source>
        <dbReference type="ARBA" id="ARBA00023002"/>
    </source>
</evidence>
<dbReference type="InterPro" id="IPR019576">
    <property type="entry name" value="Pyridoxamine_oxidase_dimer_C"/>
</dbReference>
<dbReference type="InterPro" id="IPR012349">
    <property type="entry name" value="Split_barrel_FMN-bd"/>
</dbReference>
<dbReference type="KEGG" id="halt:IM660_17085"/>
<dbReference type="Pfam" id="PF10590">
    <property type="entry name" value="PNP_phzG_C"/>
    <property type="match status" value="1"/>
</dbReference>
<dbReference type="InterPro" id="IPR000659">
    <property type="entry name" value="Pyridox_Oxase"/>
</dbReference>
<feature type="binding site" evidence="5">
    <location>
        <position position="189"/>
    </location>
    <ligand>
        <name>FMN</name>
        <dbReference type="ChEBI" id="CHEBI:58210"/>
    </ligand>
</feature>
<comment type="cofactor">
    <cofactor evidence="5">
        <name>FMN</name>
        <dbReference type="ChEBI" id="CHEBI:58210"/>
    </cofactor>
    <text evidence="5">Binds 1 FMN per subunit.</text>
</comment>
<dbReference type="RefSeq" id="WP_193496979.1">
    <property type="nucleotide sequence ID" value="NZ_CP063169.1"/>
</dbReference>
<dbReference type="Pfam" id="PF01243">
    <property type="entry name" value="PNPOx_N"/>
    <property type="match status" value="1"/>
</dbReference>
<name>A0A7M1SS25_9MICO</name>
<feature type="binding site" evidence="5">
    <location>
        <position position="87"/>
    </location>
    <ligand>
        <name>FMN</name>
        <dbReference type="ChEBI" id="CHEBI:58210"/>
    </ligand>
</feature>
<organism evidence="8 9">
    <name type="scientific">Ruania alkalisoli</name>
    <dbReference type="NCBI Taxonomy" id="2779775"/>
    <lineage>
        <taxon>Bacteria</taxon>
        <taxon>Bacillati</taxon>
        <taxon>Actinomycetota</taxon>
        <taxon>Actinomycetes</taxon>
        <taxon>Micrococcales</taxon>
        <taxon>Ruaniaceae</taxon>
        <taxon>Ruania</taxon>
    </lineage>
</organism>
<dbReference type="GO" id="GO:0010181">
    <property type="term" value="F:FMN binding"/>
    <property type="evidence" value="ECO:0007669"/>
    <property type="project" value="InterPro"/>
</dbReference>
<dbReference type="AlphaFoldDB" id="A0A7M1SS25"/>
<dbReference type="GO" id="GO:0008615">
    <property type="term" value="P:pyridoxine biosynthetic process"/>
    <property type="evidence" value="ECO:0007669"/>
    <property type="project" value="InterPro"/>
</dbReference>
<keyword evidence="9" id="KW-1185">Reference proteome</keyword>
<feature type="binding site" evidence="5">
    <location>
        <begin position="144"/>
        <end position="145"/>
    </location>
    <ligand>
        <name>FMN</name>
        <dbReference type="ChEBI" id="CHEBI:58210"/>
    </ligand>
</feature>
<evidence type="ECO:0000256" key="1">
    <source>
        <dbReference type="ARBA" id="ARBA00007301"/>
    </source>
</evidence>
<dbReference type="PANTHER" id="PTHR10851:SF0">
    <property type="entry name" value="PYRIDOXINE-5'-PHOSPHATE OXIDASE"/>
    <property type="match status" value="1"/>
</dbReference>
<evidence type="ECO:0000256" key="5">
    <source>
        <dbReference type="PIRSR" id="PIRSR000190-2"/>
    </source>
</evidence>